<feature type="transmembrane region" description="Helical" evidence="1">
    <location>
        <begin position="72"/>
        <end position="90"/>
    </location>
</feature>
<feature type="transmembrane region" description="Helical" evidence="1">
    <location>
        <begin position="102"/>
        <end position="123"/>
    </location>
</feature>
<feature type="transmembrane region" description="Helical" evidence="1">
    <location>
        <begin position="6"/>
        <end position="27"/>
    </location>
</feature>
<proteinExistence type="predicted"/>
<dbReference type="InterPro" id="IPR007360">
    <property type="entry name" value="SirB"/>
</dbReference>
<dbReference type="PANTHER" id="PTHR39594:SF1">
    <property type="entry name" value="PROTEIN YCHQ"/>
    <property type="match status" value="1"/>
</dbReference>
<dbReference type="PIRSF" id="PIRSF005610">
    <property type="entry name" value="SirB"/>
    <property type="match status" value="1"/>
</dbReference>
<evidence type="ECO:0000313" key="2">
    <source>
        <dbReference type="EMBL" id="WZJ20968.1"/>
    </source>
</evidence>
<keyword evidence="3" id="KW-1185">Reference proteome</keyword>
<dbReference type="Proteomes" id="UP001479520">
    <property type="component" value="Chromosome"/>
</dbReference>
<sequence>MSYVLLKHLHVTCVVLSGAGFLLRLFWMWRQSPCLQWRISRVLPHVVDSLLLLSALSLAWISGQYPFAMDWLTAKLIGLLLYIGCGMMALKRGRTMAIRLRFGGLAVLAYGYIVAVALTRQTLPFV</sequence>
<keyword evidence="1" id="KW-0812">Transmembrane</keyword>
<keyword evidence="1" id="KW-0472">Membrane</keyword>
<dbReference type="EMBL" id="CP151406">
    <property type="protein sequence ID" value="WZJ20968.1"/>
    <property type="molecule type" value="Genomic_DNA"/>
</dbReference>
<dbReference type="Pfam" id="PF04247">
    <property type="entry name" value="SirB"/>
    <property type="match status" value="1"/>
</dbReference>
<keyword evidence="1" id="KW-1133">Transmembrane helix</keyword>
<evidence type="ECO:0000256" key="1">
    <source>
        <dbReference type="SAM" id="Phobius"/>
    </source>
</evidence>
<accession>A0ABZ2XFP1</accession>
<dbReference type="PANTHER" id="PTHR39594">
    <property type="entry name" value="PROTEIN YCHQ"/>
    <property type="match status" value="1"/>
</dbReference>
<dbReference type="RefSeq" id="WP_341743453.1">
    <property type="nucleotide sequence ID" value="NZ_CP151406.1"/>
</dbReference>
<protein>
    <submittedName>
        <fullName evidence="2">SirB2 family protein</fullName>
    </submittedName>
</protein>
<gene>
    <name evidence="2" type="ORF">AADV58_13590</name>
</gene>
<evidence type="ECO:0000313" key="3">
    <source>
        <dbReference type="Proteomes" id="UP001479520"/>
    </source>
</evidence>
<name>A0ABZ2XFP1_9RHOO</name>
<organism evidence="2 3">
    <name type="scientific">Azonexus hydrophilus</name>
    <dbReference type="NCBI Taxonomy" id="418702"/>
    <lineage>
        <taxon>Bacteria</taxon>
        <taxon>Pseudomonadati</taxon>
        <taxon>Pseudomonadota</taxon>
        <taxon>Betaproteobacteria</taxon>
        <taxon>Rhodocyclales</taxon>
        <taxon>Azonexaceae</taxon>
        <taxon>Azonexus</taxon>
    </lineage>
</organism>
<reference evidence="2 3" key="1">
    <citation type="submission" date="2024-04" db="EMBL/GenBank/DDBJ databases">
        <title>Dissimilatory iodate-reducing microorganisms contribute to the enrichment of iodine in groundwater.</title>
        <authorList>
            <person name="Jiang Z."/>
        </authorList>
    </citation>
    <scope>NUCLEOTIDE SEQUENCE [LARGE SCALE GENOMIC DNA]</scope>
    <source>
        <strain evidence="2 3">NCP973</strain>
    </source>
</reference>
<feature type="transmembrane region" description="Helical" evidence="1">
    <location>
        <begin position="39"/>
        <end position="60"/>
    </location>
</feature>